<evidence type="ECO:0000259" key="4">
    <source>
        <dbReference type="Pfam" id="PF08241"/>
    </source>
</evidence>
<reference evidence="5" key="2">
    <citation type="submission" date="2021-01" db="EMBL/GenBank/DDBJ databases">
        <authorList>
            <person name="Schikora-Tamarit M.A."/>
        </authorList>
    </citation>
    <scope>NUCLEOTIDE SEQUENCE</scope>
    <source>
        <strain evidence="5">CBS6341</strain>
    </source>
</reference>
<dbReference type="InterPro" id="IPR029063">
    <property type="entry name" value="SAM-dependent_MTases_sf"/>
</dbReference>
<accession>A0A9P8T5R6</accession>
<evidence type="ECO:0000256" key="3">
    <source>
        <dbReference type="ARBA" id="ARBA00022679"/>
    </source>
</evidence>
<gene>
    <name evidence="5" type="ORF">WICMUC_005588</name>
</gene>
<evidence type="ECO:0000256" key="1">
    <source>
        <dbReference type="ARBA" id="ARBA00008361"/>
    </source>
</evidence>
<dbReference type="InterPro" id="IPR013216">
    <property type="entry name" value="Methyltransf_11"/>
</dbReference>
<protein>
    <recommendedName>
        <fullName evidence="4">Methyltransferase type 11 domain-containing protein</fullName>
    </recommendedName>
</protein>
<dbReference type="AlphaFoldDB" id="A0A9P8T5R6"/>
<dbReference type="InterPro" id="IPR051052">
    <property type="entry name" value="Diverse_substrate_MTase"/>
</dbReference>
<evidence type="ECO:0000313" key="5">
    <source>
        <dbReference type="EMBL" id="KAH3666604.1"/>
    </source>
</evidence>
<dbReference type="SUPFAM" id="SSF53335">
    <property type="entry name" value="S-adenosyl-L-methionine-dependent methyltransferases"/>
    <property type="match status" value="1"/>
</dbReference>
<keyword evidence="3" id="KW-0808">Transferase</keyword>
<comment type="similarity">
    <text evidence="1">Belongs to the methyltransferase superfamily.</text>
</comment>
<keyword evidence="2" id="KW-0489">Methyltransferase</keyword>
<comment type="caution">
    <text evidence="5">The sequence shown here is derived from an EMBL/GenBank/DDBJ whole genome shotgun (WGS) entry which is preliminary data.</text>
</comment>
<feature type="domain" description="Methyltransferase type 11" evidence="4">
    <location>
        <begin position="47"/>
        <end position="138"/>
    </location>
</feature>
<dbReference type="OrthoDB" id="10027013at2759"/>
<organism evidence="5 6">
    <name type="scientific">Wickerhamomyces mucosus</name>
    <dbReference type="NCBI Taxonomy" id="1378264"/>
    <lineage>
        <taxon>Eukaryota</taxon>
        <taxon>Fungi</taxon>
        <taxon>Dikarya</taxon>
        <taxon>Ascomycota</taxon>
        <taxon>Saccharomycotina</taxon>
        <taxon>Saccharomycetes</taxon>
        <taxon>Phaffomycetales</taxon>
        <taxon>Wickerhamomycetaceae</taxon>
        <taxon>Wickerhamomyces</taxon>
    </lineage>
</organism>
<dbReference type="CDD" id="cd02440">
    <property type="entry name" value="AdoMet_MTases"/>
    <property type="match status" value="1"/>
</dbReference>
<dbReference type="EMBL" id="JAEUBF010001424">
    <property type="protein sequence ID" value="KAH3666604.1"/>
    <property type="molecule type" value="Genomic_DNA"/>
</dbReference>
<dbReference type="PANTHER" id="PTHR44942">
    <property type="entry name" value="METHYLTRANSF_11 DOMAIN-CONTAINING PROTEIN"/>
    <property type="match status" value="1"/>
</dbReference>
<dbReference type="Gene3D" id="3.40.50.150">
    <property type="entry name" value="Vaccinia Virus protein VP39"/>
    <property type="match status" value="1"/>
</dbReference>
<dbReference type="PANTHER" id="PTHR44942:SF4">
    <property type="entry name" value="METHYLTRANSFERASE TYPE 11 DOMAIN-CONTAINING PROTEIN"/>
    <property type="match status" value="1"/>
</dbReference>
<evidence type="ECO:0000313" key="6">
    <source>
        <dbReference type="Proteomes" id="UP000769528"/>
    </source>
</evidence>
<name>A0A9P8T5R6_9ASCO</name>
<dbReference type="GO" id="GO:0032259">
    <property type="term" value="P:methylation"/>
    <property type="evidence" value="ECO:0007669"/>
    <property type="project" value="UniProtKB-KW"/>
</dbReference>
<reference evidence="5" key="1">
    <citation type="journal article" date="2021" name="Open Biol.">
        <title>Shared evolutionary footprints suggest mitochondrial oxidative damage underlies multiple complex I losses in fungi.</title>
        <authorList>
            <person name="Schikora-Tamarit M.A."/>
            <person name="Marcet-Houben M."/>
            <person name="Nosek J."/>
            <person name="Gabaldon T."/>
        </authorList>
    </citation>
    <scope>NUCLEOTIDE SEQUENCE</scope>
    <source>
        <strain evidence="5">CBS6341</strain>
    </source>
</reference>
<dbReference type="Proteomes" id="UP000769528">
    <property type="component" value="Unassembled WGS sequence"/>
</dbReference>
<proteinExistence type="inferred from homology"/>
<keyword evidence="6" id="KW-1185">Reference proteome</keyword>
<evidence type="ECO:0000256" key="2">
    <source>
        <dbReference type="ARBA" id="ARBA00022603"/>
    </source>
</evidence>
<sequence length="360" mass="41728">MSVNQVSLTSFNSNHKLYDQVRPSFQESIANKFFQDLDLDKSNKVIELAAGTGKFTKNLVEYQKHSEFELFIVEPSSGMLTTFKENYPELKTYENSSYDLPFEDNSIDLIIAAQAFHWFADEKSLKEFKRVLKPNGKLGLIWNFSSFQPENNKNLLDLKINTDKIDSKYWDKINEQVSDYDGEVPQYRKAEWRKVFKQSNYFDYSSAKDGYEIFQLDFPISQTFDSWLSRSYITALPNSEKEKLKSKLSNVVTTFPDEAYTDSTKEFLKTNYGIFLKFNFPDDWIVNRSVFNLLISNLLKFKVVDNSKYLKIPEATSSSCPSSEFLNFCNSIFLISTLIVFKEPFCVNDVSKSISMSPNS</sequence>
<dbReference type="Pfam" id="PF08241">
    <property type="entry name" value="Methyltransf_11"/>
    <property type="match status" value="1"/>
</dbReference>
<dbReference type="GO" id="GO:0008757">
    <property type="term" value="F:S-adenosylmethionine-dependent methyltransferase activity"/>
    <property type="evidence" value="ECO:0007669"/>
    <property type="project" value="InterPro"/>
</dbReference>